<reference evidence="3 4" key="1">
    <citation type="journal article" date="2023" name="ISME J.">
        <title>Thermophilic Dehalococcoidia with unusual traits shed light on an unexpected past.</title>
        <authorList>
            <person name="Palmer M."/>
            <person name="Covington J.K."/>
            <person name="Zhou E.M."/>
            <person name="Thomas S.C."/>
            <person name="Habib N."/>
            <person name="Seymour C.O."/>
            <person name="Lai D."/>
            <person name="Johnston J."/>
            <person name="Hashimi A."/>
            <person name="Jiao J.Y."/>
            <person name="Muok A.R."/>
            <person name="Liu L."/>
            <person name="Xian W.D."/>
            <person name="Zhi X.Y."/>
            <person name="Li M.M."/>
            <person name="Silva L.P."/>
            <person name="Bowen B.P."/>
            <person name="Louie K."/>
            <person name="Briegel A."/>
            <person name="Pett-Ridge J."/>
            <person name="Weber P.K."/>
            <person name="Tocheva E.I."/>
            <person name="Woyke T."/>
            <person name="Northen T.R."/>
            <person name="Mayali X."/>
            <person name="Li W.J."/>
            <person name="Hedlund B.P."/>
        </authorList>
    </citation>
    <scope>NUCLEOTIDE SEQUENCE [LARGE SCALE GENOMIC DNA]</scope>
    <source>
        <strain evidence="3 4">YIM 72310</strain>
    </source>
</reference>
<dbReference type="InterPro" id="IPR010930">
    <property type="entry name" value="Flg_bb/hook_C_dom"/>
</dbReference>
<sequence length="126" mass="13638">MNGSNVVATLHVAVTGSYSAAQQVADLTAPGNDTIRVDASPPALLLRQPGRRPRRRRQPCARHGAVRQGLLVDHLDTMRQATHGVNIDEEVTNLQAAQHAYNAAARVITVIDDMLDTLINRTGVTR</sequence>
<feature type="domain" description="Flagellar basal-body/hook protein C-terminal" evidence="2">
    <location>
        <begin position="84"/>
        <end position="120"/>
    </location>
</feature>
<dbReference type="Pfam" id="PF06429">
    <property type="entry name" value="Flg_bbr_C"/>
    <property type="match status" value="1"/>
</dbReference>
<keyword evidence="4" id="KW-1185">Reference proteome</keyword>
<evidence type="ECO:0000259" key="2">
    <source>
        <dbReference type="Pfam" id="PF06429"/>
    </source>
</evidence>
<protein>
    <recommendedName>
        <fullName evidence="2">Flagellar basal-body/hook protein C-terminal domain-containing protein</fullName>
    </recommendedName>
</protein>
<organism evidence="3 4">
    <name type="scientific">Tepidiforma flava</name>
    <dbReference type="NCBI Taxonomy" id="3004094"/>
    <lineage>
        <taxon>Bacteria</taxon>
        <taxon>Bacillati</taxon>
        <taxon>Chloroflexota</taxon>
        <taxon>Tepidiformia</taxon>
        <taxon>Tepidiformales</taxon>
        <taxon>Tepidiformaceae</taxon>
        <taxon>Tepidiforma</taxon>
    </lineage>
</organism>
<dbReference type="InterPro" id="IPR002371">
    <property type="entry name" value="FlgK"/>
</dbReference>
<comment type="similarity">
    <text evidence="1">Belongs to the flagella basal body rod proteins family.</text>
</comment>
<name>A0ABY7M5F6_9CHLR</name>
<dbReference type="PANTHER" id="PTHR30033:SF1">
    <property type="entry name" value="FLAGELLAR HOOK-ASSOCIATED PROTEIN 1"/>
    <property type="match status" value="1"/>
</dbReference>
<dbReference type="SUPFAM" id="SSF64518">
    <property type="entry name" value="Phase 1 flagellin"/>
    <property type="match status" value="1"/>
</dbReference>
<dbReference type="EMBL" id="CP115149">
    <property type="protein sequence ID" value="WBL35006.1"/>
    <property type="molecule type" value="Genomic_DNA"/>
</dbReference>
<dbReference type="Proteomes" id="UP001212803">
    <property type="component" value="Chromosome"/>
</dbReference>
<dbReference type="PANTHER" id="PTHR30033">
    <property type="entry name" value="FLAGELLAR HOOK-ASSOCIATED PROTEIN 1"/>
    <property type="match status" value="1"/>
</dbReference>
<evidence type="ECO:0000313" key="4">
    <source>
        <dbReference type="Proteomes" id="UP001212803"/>
    </source>
</evidence>
<dbReference type="RefSeq" id="WP_270055534.1">
    <property type="nucleotide sequence ID" value="NZ_CP115149.1"/>
</dbReference>
<gene>
    <name evidence="3" type="ORF">O0235_09420</name>
</gene>
<evidence type="ECO:0000256" key="1">
    <source>
        <dbReference type="ARBA" id="ARBA00009677"/>
    </source>
</evidence>
<accession>A0ABY7M5F6</accession>
<proteinExistence type="inferred from homology"/>
<evidence type="ECO:0000313" key="3">
    <source>
        <dbReference type="EMBL" id="WBL35006.1"/>
    </source>
</evidence>